<dbReference type="GO" id="GO:0006259">
    <property type="term" value="P:DNA metabolic process"/>
    <property type="evidence" value="ECO:0007669"/>
    <property type="project" value="InterPro"/>
</dbReference>
<dbReference type="EMBL" id="SHMQ01000005">
    <property type="protein sequence ID" value="RZV39872.1"/>
    <property type="molecule type" value="Genomic_DNA"/>
</dbReference>
<feature type="compositionally biased region" description="Basic and acidic residues" evidence="1">
    <location>
        <begin position="385"/>
        <end position="395"/>
    </location>
</feature>
<dbReference type="NCBIfam" id="TIGR00616">
    <property type="entry name" value="rect"/>
    <property type="match status" value="1"/>
</dbReference>
<protein>
    <recommendedName>
        <fullName evidence="4">Recombinase RecT</fullName>
    </recommendedName>
</protein>
<accession>A0A520XFA4</accession>
<proteinExistence type="predicted"/>
<organism evidence="2 3">
    <name type="scientific">Candidatus Acidulodesulfobacterium acidiphilum</name>
    <dbReference type="NCBI Taxonomy" id="2597224"/>
    <lineage>
        <taxon>Bacteria</taxon>
        <taxon>Deltaproteobacteria</taxon>
        <taxon>Candidatus Acidulodesulfobacterales</taxon>
        <taxon>Candidatus Acidulodesulfobacterium</taxon>
    </lineage>
</organism>
<gene>
    <name evidence="2" type="ORF">EVJ48_02825</name>
</gene>
<comment type="caution">
    <text evidence="2">The sequence shown here is derived from an EMBL/GenBank/DDBJ whole genome shotgun (WGS) entry which is preliminary data.</text>
</comment>
<name>A0A520XFA4_9DELT</name>
<dbReference type="Pfam" id="PF03837">
    <property type="entry name" value="RecT"/>
    <property type="match status" value="1"/>
</dbReference>
<evidence type="ECO:0000313" key="3">
    <source>
        <dbReference type="Proteomes" id="UP000322454"/>
    </source>
</evidence>
<feature type="region of interest" description="Disordered" evidence="1">
    <location>
        <begin position="364"/>
        <end position="395"/>
    </location>
</feature>
<sequence length="451" mass="50764">MENAAKNEPENIPAKTNLDLIKDLYDKRKGEIAKILNDMLAPDKLFMVAMTHIRRNPILAQCDRDSFVNAIVESVQLGLDLNPVYGYAYLVPKRKNGKLYVEFQPGYRGLIELANRSGKVADIFAQIVYSNEHCDIKYGLDPDIDHKPKSPSERGDIVGAYAVARLTNGVKRFEYLWKEEIEKIKKKSESLKSDKREYSPWTTSEEEMIKKTAVRRLGKWVPLSPQMMKASVEDECREAGIDMGDVIPAYAEPAGQESAGSKVTPIRPQNGLPESATVTDDGCSKDGDLKKDAAAGQNEPTAVNPELAKKNFETVKSMLEESKTLDELKENWTYFYKELKSKFSEREIADMEVIKNKVKDKLFDAPPDTESEKCGQAPAGLFSDNGKEADDSGRKDEIEEIIAKFNAAGTEKEITGIWKDSMHVITKLKEDDLDRIMREKKKNIARVKKNA</sequence>
<dbReference type="Proteomes" id="UP000322454">
    <property type="component" value="Unassembled WGS sequence"/>
</dbReference>
<dbReference type="GO" id="GO:0003677">
    <property type="term" value="F:DNA binding"/>
    <property type="evidence" value="ECO:0007669"/>
    <property type="project" value="InterPro"/>
</dbReference>
<feature type="compositionally biased region" description="Basic and acidic residues" evidence="1">
    <location>
        <begin position="282"/>
        <end position="293"/>
    </location>
</feature>
<dbReference type="InterPro" id="IPR004590">
    <property type="entry name" value="ssDNA_annealing_RecT"/>
</dbReference>
<evidence type="ECO:0000313" key="2">
    <source>
        <dbReference type="EMBL" id="RZV39872.1"/>
    </source>
</evidence>
<evidence type="ECO:0008006" key="4">
    <source>
        <dbReference type="Google" id="ProtNLM"/>
    </source>
</evidence>
<reference evidence="2 3" key="1">
    <citation type="submission" date="2019-01" db="EMBL/GenBank/DDBJ databases">
        <title>Insights into ecological role of a new deltaproteobacterial order Candidatus Sinidesulfobacterales (Sva0485) by metagenomics and metatranscriptomics.</title>
        <authorList>
            <person name="Tan S."/>
            <person name="Liu J."/>
            <person name="Fang Y."/>
            <person name="Hedlund B."/>
            <person name="Lian Z.-H."/>
            <person name="Huang L.-Y."/>
            <person name="Li J.-T."/>
            <person name="Huang L.-N."/>
            <person name="Li W.-J."/>
            <person name="Jiang H.-C."/>
            <person name="Dong H.-L."/>
            <person name="Shu W.-S."/>
        </authorList>
    </citation>
    <scope>NUCLEOTIDE SEQUENCE [LARGE SCALE GENOMIC DNA]</scope>
    <source>
        <strain evidence="2">AP4</strain>
    </source>
</reference>
<evidence type="ECO:0000256" key="1">
    <source>
        <dbReference type="SAM" id="MobiDB-lite"/>
    </source>
</evidence>
<dbReference type="AlphaFoldDB" id="A0A520XFA4"/>
<dbReference type="InterPro" id="IPR018330">
    <property type="entry name" value="RecT_fam"/>
</dbReference>
<feature type="region of interest" description="Disordered" evidence="1">
    <location>
        <begin position="254"/>
        <end position="299"/>
    </location>
</feature>